<keyword evidence="2" id="KW-1185">Reference proteome</keyword>
<proteinExistence type="predicted"/>
<reference evidence="1" key="2">
    <citation type="journal article" date="2022" name="New Phytol.">
        <title>Evolutionary transition to the ectomycorrhizal habit in the genomes of a hyperdiverse lineage of mushroom-forming fungi.</title>
        <authorList>
            <person name="Looney B."/>
            <person name="Miyauchi S."/>
            <person name="Morin E."/>
            <person name="Drula E."/>
            <person name="Courty P.E."/>
            <person name="Kohler A."/>
            <person name="Kuo A."/>
            <person name="LaButti K."/>
            <person name="Pangilinan J."/>
            <person name="Lipzen A."/>
            <person name="Riley R."/>
            <person name="Andreopoulos W."/>
            <person name="He G."/>
            <person name="Johnson J."/>
            <person name="Nolan M."/>
            <person name="Tritt A."/>
            <person name="Barry K.W."/>
            <person name="Grigoriev I.V."/>
            <person name="Nagy L.G."/>
            <person name="Hibbett D."/>
            <person name="Henrissat B."/>
            <person name="Matheny P.B."/>
            <person name="Labbe J."/>
            <person name="Martin F.M."/>
        </authorList>
    </citation>
    <scope>NUCLEOTIDE SEQUENCE</scope>
    <source>
        <strain evidence="1">FP105234-sp</strain>
    </source>
</reference>
<gene>
    <name evidence="1" type="ORF">FA95DRAFT_1668750</name>
</gene>
<dbReference type="Proteomes" id="UP000814033">
    <property type="component" value="Unassembled WGS sequence"/>
</dbReference>
<name>A0ACB8R1A1_9AGAM</name>
<accession>A0ACB8R1A1</accession>
<evidence type="ECO:0000313" key="1">
    <source>
        <dbReference type="EMBL" id="KAI0037840.1"/>
    </source>
</evidence>
<protein>
    <submittedName>
        <fullName evidence="1">Uncharacterized protein</fullName>
    </submittedName>
</protein>
<evidence type="ECO:0000313" key="2">
    <source>
        <dbReference type="Proteomes" id="UP000814033"/>
    </source>
</evidence>
<organism evidence="1 2">
    <name type="scientific">Auriscalpium vulgare</name>
    <dbReference type="NCBI Taxonomy" id="40419"/>
    <lineage>
        <taxon>Eukaryota</taxon>
        <taxon>Fungi</taxon>
        <taxon>Dikarya</taxon>
        <taxon>Basidiomycota</taxon>
        <taxon>Agaricomycotina</taxon>
        <taxon>Agaricomycetes</taxon>
        <taxon>Russulales</taxon>
        <taxon>Auriscalpiaceae</taxon>
        <taxon>Auriscalpium</taxon>
    </lineage>
</organism>
<comment type="caution">
    <text evidence="1">The sequence shown here is derived from an EMBL/GenBank/DDBJ whole genome shotgun (WGS) entry which is preliminary data.</text>
</comment>
<reference evidence="1" key="1">
    <citation type="submission" date="2021-02" db="EMBL/GenBank/DDBJ databases">
        <authorList>
            <consortium name="DOE Joint Genome Institute"/>
            <person name="Ahrendt S."/>
            <person name="Looney B.P."/>
            <person name="Miyauchi S."/>
            <person name="Morin E."/>
            <person name="Drula E."/>
            <person name="Courty P.E."/>
            <person name="Chicoki N."/>
            <person name="Fauchery L."/>
            <person name="Kohler A."/>
            <person name="Kuo A."/>
            <person name="Labutti K."/>
            <person name="Pangilinan J."/>
            <person name="Lipzen A."/>
            <person name="Riley R."/>
            <person name="Andreopoulos W."/>
            <person name="He G."/>
            <person name="Johnson J."/>
            <person name="Barry K.W."/>
            <person name="Grigoriev I.V."/>
            <person name="Nagy L."/>
            <person name="Hibbett D."/>
            <person name="Henrissat B."/>
            <person name="Matheny P.B."/>
            <person name="Labbe J."/>
            <person name="Martin F."/>
        </authorList>
    </citation>
    <scope>NUCLEOTIDE SEQUENCE</scope>
    <source>
        <strain evidence="1">FP105234-sp</strain>
    </source>
</reference>
<sequence>MFEAVFEVQGVLMDFDLPPVTDKNQLMPKPAWAKQSVKICGLGSQVFDSAICGLRTLESKIASLYKVGAVQEWSPSAIGEWPSLDFATRYVTPHAFAKGQHAVPFAKDVDPQGVLLKTTSPVGIHLEDNHVLYYEAHHIEYNKVVYQPVDPAVIRIGQIVQLQVAFTSVPLWGKKGQHQLACKLRSLVILDRNVEEVCLFISMPFFLA</sequence>
<dbReference type="EMBL" id="MU276694">
    <property type="protein sequence ID" value="KAI0037840.1"/>
    <property type="molecule type" value="Genomic_DNA"/>
</dbReference>